<evidence type="ECO:0000259" key="2">
    <source>
        <dbReference type="Pfam" id="PF13546"/>
    </source>
</evidence>
<dbReference type="PANTHER" id="PTHR33627">
    <property type="entry name" value="TRANSPOSASE"/>
    <property type="match status" value="1"/>
</dbReference>
<feature type="compositionally biased region" description="Basic residues" evidence="1">
    <location>
        <begin position="97"/>
        <end position="107"/>
    </location>
</feature>
<dbReference type="PANTHER" id="PTHR33627:SF1">
    <property type="entry name" value="TRANSPOSASE"/>
    <property type="match status" value="1"/>
</dbReference>
<organism evidence="3 4">
    <name type="scientific">Pseudonocardia adelaidensis</name>
    <dbReference type="NCBI Taxonomy" id="648754"/>
    <lineage>
        <taxon>Bacteria</taxon>
        <taxon>Bacillati</taxon>
        <taxon>Actinomycetota</taxon>
        <taxon>Actinomycetes</taxon>
        <taxon>Pseudonocardiales</taxon>
        <taxon>Pseudonocardiaceae</taxon>
        <taxon>Pseudonocardia</taxon>
    </lineage>
</organism>
<reference evidence="4" key="1">
    <citation type="journal article" date="2019" name="Int. J. Syst. Evol. Microbiol.">
        <title>The Global Catalogue of Microorganisms (GCM) 10K type strain sequencing project: providing services to taxonomists for standard genome sequencing and annotation.</title>
        <authorList>
            <consortium name="The Broad Institute Genomics Platform"/>
            <consortium name="The Broad Institute Genome Sequencing Center for Infectious Disease"/>
            <person name="Wu L."/>
            <person name="Ma J."/>
        </authorList>
    </citation>
    <scope>NUCLEOTIDE SEQUENCE [LARGE SCALE GENOMIC DNA]</scope>
    <source>
        <strain evidence="4">JCM 18302</strain>
    </source>
</reference>
<sequence length="119" mass="12778">MVADAGYGDATEFRLALTDRGLPYVLAVTPTATAHTAQAEPVTPAYRGTGRPPLPRYPDKPVDLRTLVMQAGPAAARDVIWRHGSRATPDNGAARSVRNRGHAHLRQLSRQTATTAWPG</sequence>
<proteinExistence type="predicted"/>
<feature type="region of interest" description="Disordered" evidence="1">
    <location>
        <begin position="84"/>
        <end position="119"/>
    </location>
</feature>
<protein>
    <recommendedName>
        <fullName evidence="2">Transposase IS701-like DDE domain-containing protein</fullName>
    </recommendedName>
</protein>
<dbReference type="EMBL" id="BAABJO010000047">
    <property type="protein sequence ID" value="GAA5140305.1"/>
    <property type="molecule type" value="Genomic_DNA"/>
</dbReference>
<evidence type="ECO:0000313" key="3">
    <source>
        <dbReference type="EMBL" id="GAA5140305.1"/>
    </source>
</evidence>
<evidence type="ECO:0000313" key="4">
    <source>
        <dbReference type="Proteomes" id="UP001500804"/>
    </source>
</evidence>
<name>A0ABP9P3P1_9PSEU</name>
<feature type="region of interest" description="Disordered" evidence="1">
    <location>
        <begin position="35"/>
        <end position="59"/>
    </location>
</feature>
<feature type="domain" description="Transposase IS701-like DDE" evidence="2">
    <location>
        <begin position="1"/>
        <end position="87"/>
    </location>
</feature>
<gene>
    <name evidence="3" type="ORF">GCM10023320_77800</name>
</gene>
<dbReference type="Proteomes" id="UP001500804">
    <property type="component" value="Unassembled WGS sequence"/>
</dbReference>
<feature type="compositionally biased region" description="Polar residues" evidence="1">
    <location>
        <begin position="108"/>
        <end position="119"/>
    </location>
</feature>
<comment type="caution">
    <text evidence="3">The sequence shown here is derived from an EMBL/GenBank/DDBJ whole genome shotgun (WGS) entry which is preliminary data.</text>
</comment>
<accession>A0ABP9P3P1</accession>
<dbReference type="InterPro" id="IPR039365">
    <property type="entry name" value="IS701-like"/>
</dbReference>
<dbReference type="InterPro" id="IPR038721">
    <property type="entry name" value="IS701-like_DDE_dom"/>
</dbReference>
<dbReference type="Pfam" id="PF13546">
    <property type="entry name" value="DDE_5"/>
    <property type="match status" value="1"/>
</dbReference>
<evidence type="ECO:0000256" key="1">
    <source>
        <dbReference type="SAM" id="MobiDB-lite"/>
    </source>
</evidence>
<keyword evidence="4" id="KW-1185">Reference proteome</keyword>